<proteinExistence type="predicted"/>
<evidence type="ECO:0000313" key="1">
    <source>
        <dbReference type="EMBL" id="MBX55557.1"/>
    </source>
</evidence>
<protein>
    <submittedName>
        <fullName evidence="1">Uncharacterized protein</fullName>
    </submittedName>
</protein>
<organism evidence="1">
    <name type="scientific">Rhizophora mucronata</name>
    <name type="common">Asiatic mangrove</name>
    <dbReference type="NCBI Taxonomy" id="61149"/>
    <lineage>
        <taxon>Eukaryota</taxon>
        <taxon>Viridiplantae</taxon>
        <taxon>Streptophyta</taxon>
        <taxon>Embryophyta</taxon>
        <taxon>Tracheophyta</taxon>
        <taxon>Spermatophyta</taxon>
        <taxon>Magnoliopsida</taxon>
        <taxon>eudicotyledons</taxon>
        <taxon>Gunneridae</taxon>
        <taxon>Pentapetalae</taxon>
        <taxon>rosids</taxon>
        <taxon>fabids</taxon>
        <taxon>Malpighiales</taxon>
        <taxon>Rhizophoraceae</taxon>
        <taxon>Rhizophora</taxon>
    </lineage>
</organism>
<name>A0A2P2PLD1_RHIMU</name>
<reference evidence="1" key="1">
    <citation type="submission" date="2018-02" db="EMBL/GenBank/DDBJ databases">
        <title>Rhizophora mucronata_Transcriptome.</title>
        <authorList>
            <person name="Meera S.P."/>
            <person name="Sreeshan A."/>
            <person name="Augustine A."/>
        </authorList>
    </citation>
    <scope>NUCLEOTIDE SEQUENCE</scope>
    <source>
        <tissue evidence="1">Leaf</tissue>
    </source>
</reference>
<sequence>MPKLQALMLDGVHSEAKEKLHLVLNLLPFCWYFTGEFNFGVRITLTILKGGS</sequence>
<accession>A0A2P2PLD1</accession>
<dbReference type="EMBL" id="GGEC01075073">
    <property type="protein sequence ID" value="MBX55557.1"/>
    <property type="molecule type" value="Transcribed_RNA"/>
</dbReference>
<dbReference type="AlphaFoldDB" id="A0A2P2PLD1"/>